<protein>
    <submittedName>
        <fullName evidence="5">Rho-GAP domain-containing protein</fullName>
    </submittedName>
</protein>
<dbReference type="PANTHER" id="PTHR15729:SF10">
    <property type="entry name" value="GTPASE-ACTIVATING PROTEIN CDGAPR"/>
    <property type="match status" value="1"/>
</dbReference>
<dbReference type="InterPro" id="IPR051576">
    <property type="entry name" value="PX-Rho_GAP"/>
</dbReference>
<organism evidence="4 5">
    <name type="scientific">Heterorhabditis bacteriophora</name>
    <name type="common">Entomopathogenic nematode worm</name>
    <dbReference type="NCBI Taxonomy" id="37862"/>
    <lineage>
        <taxon>Eukaryota</taxon>
        <taxon>Metazoa</taxon>
        <taxon>Ecdysozoa</taxon>
        <taxon>Nematoda</taxon>
        <taxon>Chromadorea</taxon>
        <taxon>Rhabditida</taxon>
        <taxon>Rhabditina</taxon>
        <taxon>Rhabditomorpha</taxon>
        <taxon>Strongyloidea</taxon>
        <taxon>Heterorhabditidae</taxon>
        <taxon>Heterorhabditis</taxon>
    </lineage>
</organism>
<dbReference type="Gene3D" id="1.10.555.10">
    <property type="entry name" value="Rho GTPase activation protein"/>
    <property type="match status" value="1"/>
</dbReference>
<dbReference type="Pfam" id="PF00620">
    <property type="entry name" value="RhoGAP"/>
    <property type="match status" value="1"/>
</dbReference>
<proteinExistence type="predicted"/>
<name>A0A1I7X8T2_HETBA</name>
<dbReference type="PANTHER" id="PTHR15729">
    <property type="entry name" value="CDC42 GTPASE-ACTIVATING PROTEIN"/>
    <property type="match status" value="1"/>
</dbReference>
<keyword evidence="1" id="KW-0343">GTPase activation</keyword>
<dbReference type="InterPro" id="IPR000198">
    <property type="entry name" value="RhoGAP_dom"/>
</dbReference>
<evidence type="ECO:0000313" key="5">
    <source>
        <dbReference type="WBParaSite" id="Hba_13848"/>
    </source>
</evidence>
<keyword evidence="4" id="KW-1185">Reference proteome</keyword>
<evidence type="ECO:0000256" key="2">
    <source>
        <dbReference type="SAM" id="MobiDB-lite"/>
    </source>
</evidence>
<reference evidence="5" key="1">
    <citation type="submission" date="2016-11" db="UniProtKB">
        <authorList>
            <consortium name="WormBaseParasite"/>
        </authorList>
    </citation>
    <scope>IDENTIFICATION</scope>
</reference>
<dbReference type="SUPFAM" id="SSF48350">
    <property type="entry name" value="GTPase activation domain, GAP"/>
    <property type="match status" value="1"/>
</dbReference>
<dbReference type="GO" id="GO:0005096">
    <property type="term" value="F:GTPase activator activity"/>
    <property type="evidence" value="ECO:0007669"/>
    <property type="project" value="UniProtKB-KW"/>
</dbReference>
<feature type="domain" description="Rho-GAP" evidence="3">
    <location>
        <begin position="202"/>
        <end position="241"/>
    </location>
</feature>
<accession>A0A1I7X8T2</accession>
<feature type="region of interest" description="Disordered" evidence="2">
    <location>
        <begin position="468"/>
        <end position="518"/>
    </location>
</feature>
<dbReference type="Proteomes" id="UP000095283">
    <property type="component" value="Unplaced"/>
</dbReference>
<dbReference type="GO" id="GO:0007264">
    <property type="term" value="P:small GTPase-mediated signal transduction"/>
    <property type="evidence" value="ECO:0007669"/>
    <property type="project" value="TreeGrafter"/>
</dbReference>
<dbReference type="AlphaFoldDB" id="A0A1I7X8T2"/>
<sequence length="546" mass="61931">MVIIRNILRSLSEISNFDRQLHRCVFERRYSKLEEFDFTENMSGDEVQIDCRGNHFEPAEETAVNTPAIAAAVVTREFIPTEKEQLKLKIGDILSIIEMNSSNTDGITYWKAKLTISNNRISQDFNSRMVECLSSYNDVVKQLKCKALLRVSIGNAEYSPTSRDSGIVLKIKTTISSNLSFYFVLFSSLKLNLRCGNNILCYRTASYLLKHLSRLCNHTKLTDMTAKNLAIVWAPNLFRAPPLLDGADSHLLNGLNIHTSLCNYLIMHANDIFGEEDNDDESCLKSVAVLGAFCQCRNNNTAYSESHQSSPVSDRPGLIKKSATFSDMRSVAQLFLHRPISIFFLKTSHSTDTSLPMSRTDSIISFMSRGMGELREGVRSLRDRARVRARSLRPSFRPPLSPGVIQESLTTSVISNYSEESYYGNKIYSTPQPARKENNSTTIDDTINQCGEFELREKRVMFKQEEIDIDEPSSSHENNPLYDRSSPVEEWSSDSTESPHLEMSRYDNVSPSGTMTKVHHERFSVRSLSTPMPFYQDSKAKKLFLK</sequence>
<dbReference type="InterPro" id="IPR008936">
    <property type="entry name" value="Rho_GTPase_activation_prot"/>
</dbReference>
<evidence type="ECO:0000256" key="1">
    <source>
        <dbReference type="ARBA" id="ARBA00022468"/>
    </source>
</evidence>
<evidence type="ECO:0000259" key="3">
    <source>
        <dbReference type="Pfam" id="PF00620"/>
    </source>
</evidence>
<dbReference type="WBParaSite" id="Hba_13848">
    <property type="protein sequence ID" value="Hba_13848"/>
    <property type="gene ID" value="Hba_13848"/>
</dbReference>
<evidence type="ECO:0000313" key="4">
    <source>
        <dbReference type="Proteomes" id="UP000095283"/>
    </source>
</evidence>